<evidence type="ECO:0000313" key="2">
    <source>
        <dbReference type="Proteomes" id="UP000814033"/>
    </source>
</evidence>
<reference evidence="1" key="2">
    <citation type="journal article" date="2022" name="New Phytol.">
        <title>Evolutionary transition to the ectomycorrhizal habit in the genomes of a hyperdiverse lineage of mushroom-forming fungi.</title>
        <authorList>
            <person name="Looney B."/>
            <person name="Miyauchi S."/>
            <person name="Morin E."/>
            <person name="Drula E."/>
            <person name="Courty P.E."/>
            <person name="Kohler A."/>
            <person name="Kuo A."/>
            <person name="LaButti K."/>
            <person name="Pangilinan J."/>
            <person name="Lipzen A."/>
            <person name="Riley R."/>
            <person name="Andreopoulos W."/>
            <person name="He G."/>
            <person name="Johnson J."/>
            <person name="Nolan M."/>
            <person name="Tritt A."/>
            <person name="Barry K.W."/>
            <person name="Grigoriev I.V."/>
            <person name="Nagy L.G."/>
            <person name="Hibbett D."/>
            <person name="Henrissat B."/>
            <person name="Matheny P.B."/>
            <person name="Labbe J."/>
            <person name="Martin F.M."/>
        </authorList>
    </citation>
    <scope>NUCLEOTIDE SEQUENCE</scope>
    <source>
        <strain evidence="1">FP105234-sp</strain>
    </source>
</reference>
<gene>
    <name evidence="1" type="ORF">FA95DRAFT_303669</name>
</gene>
<sequence length="656" mass="73174">MFKAPKQALARAERTLRTQPAMGVKMAKEGSLEMLEAISLNGDVISVQHARDVSDLLWSNLSPTLMPDLPISLPLTMALTSTINRAFLSLGVACHLYVYAMGTPSSREHYVSKLWPITWAWFLFFEEFQSSAPEEIHLRDDFFSMLGQALWPVLKDTAGWKLVLDSPGSVRLLTSFWMKDDPSKQPGRRPACASVLAAVLSVDDDTVIERFVACVGGLERSEDADAIAARAVGPFEEPPPADPEVETDMLFFNCHVVLMVAFEKSPILRDALLRRGAIRAVIRNAISVTKYFFDPDDAILNGATVRTNLCLTFLHKVLETGAGTCWIRAAIQDGLLDVFTILSPVFHRIPKGSQMIMIDIVRDMLPRYYVYSSVIMPVARAMRQSSMQNLLNGPPMSQLGSLLKDTSTIVLRYSTLKRRQRNSSQDVGYCDCCGARYPRSKLKRCARCRSVAYCSESCQRHEWDSLHKHECTRHTEWSTIPQELATPDRRFHLQLVISDVQRHLSALLESARESPHPNIALEDLGVLVNYTIFNGPGLPKLGLYRLSDCHVSQDDKIKQAVGSRLESIVAKASHPRRRGRTTLIESWASLGEKTAIFLTLVAPAVWPDRGHTSRRESDFRIVDTAVAYVSDRSYSFPSDPAPSTAISSIVPGHTVC</sequence>
<name>A0ACB8RJ02_9AGAM</name>
<organism evidence="1 2">
    <name type="scientific">Auriscalpium vulgare</name>
    <dbReference type="NCBI Taxonomy" id="40419"/>
    <lineage>
        <taxon>Eukaryota</taxon>
        <taxon>Fungi</taxon>
        <taxon>Dikarya</taxon>
        <taxon>Basidiomycota</taxon>
        <taxon>Agaricomycotina</taxon>
        <taxon>Agaricomycetes</taxon>
        <taxon>Russulales</taxon>
        <taxon>Auriscalpiaceae</taxon>
        <taxon>Auriscalpium</taxon>
    </lineage>
</organism>
<accession>A0ACB8RJ02</accession>
<dbReference type="EMBL" id="MU275994">
    <property type="protein sequence ID" value="KAI0044098.1"/>
    <property type="molecule type" value="Genomic_DNA"/>
</dbReference>
<comment type="caution">
    <text evidence="1">The sequence shown here is derived from an EMBL/GenBank/DDBJ whole genome shotgun (WGS) entry which is preliminary data.</text>
</comment>
<proteinExistence type="predicted"/>
<reference evidence="1" key="1">
    <citation type="submission" date="2021-02" db="EMBL/GenBank/DDBJ databases">
        <authorList>
            <consortium name="DOE Joint Genome Institute"/>
            <person name="Ahrendt S."/>
            <person name="Looney B.P."/>
            <person name="Miyauchi S."/>
            <person name="Morin E."/>
            <person name="Drula E."/>
            <person name="Courty P.E."/>
            <person name="Chicoki N."/>
            <person name="Fauchery L."/>
            <person name="Kohler A."/>
            <person name="Kuo A."/>
            <person name="Labutti K."/>
            <person name="Pangilinan J."/>
            <person name="Lipzen A."/>
            <person name="Riley R."/>
            <person name="Andreopoulos W."/>
            <person name="He G."/>
            <person name="Johnson J."/>
            <person name="Barry K.W."/>
            <person name="Grigoriev I.V."/>
            <person name="Nagy L."/>
            <person name="Hibbett D."/>
            <person name="Henrissat B."/>
            <person name="Matheny P.B."/>
            <person name="Labbe J."/>
            <person name="Martin F."/>
        </authorList>
    </citation>
    <scope>NUCLEOTIDE SEQUENCE</scope>
    <source>
        <strain evidence="1">FP105234-sp</strain>
    </source>
</reference>
<protein>
    <submittedName>
        <fullName evidence="1">Uncharacterized protein</fullName>
    </submittedName>
</protein>
<dbReference type="Proteomes" id="UP000814033">
    <property type="component" value="Unassembled WGS sequence"/>
</dbReference>
<keyword evidence="2" id="KW-1185">Reference proteome</keyword>
<evidence type="ECO:0000313" key="1">
    <source>
        <dbReference type="EMBL" id="KAI0044098.1"/>
    </source>
</evidence>